<dbReference type="AlphaFoldDB" id="A0A834FL76"/>
<name>A0A834FL76_ORYME</name>
<dbReference type="PANTHER" id="PTHR31025">
    <property type="entry name" value="SI:CH211-196P9.1-RELATED"/>
    <property type="match status" value="1"/>
</dbReference>
<comment type="caution">
    <text evidence="1">The sequence shown here is derived from an EMBL/GenBank/DDBJ whole genome shotgun (WGS) entry which is preliminary data.</text>
</comment>
<feature type="non-terminal residue" evidence="1">
    <location>
        <position position="1"/>
    </location>
</feature>
<dbReference type="PANTHER" id="PTHR31025:SF27">
    <property type="entry name" value="SI:CH211-193K19.2-RELATED"/>
    <property type="match status" value="1"/>
</dbReference>
<evidence type="ECO:0000313" key="2">
    <source>
        <dbReference type="Proteomes" id="UP000646548"/>
    </source>
</evidence>
<proteinExistence type="predicted"/>
<sequence>ICKMAPAKLRVILGENNVQRLILPNGIPESLGELAEHIKRQCGVEEDFRLQFMDVEFGNEFTNLVSVNEIQDKSTIEVIVNLAETIQDSGLTLSPNSTAAVFMPPDQSASNSSGTSFNEDILSLPESASTRSSGWPLSFQVPRFSYDAELQLSKANSAFKESGTLLNPNPKLKSSILDGLTQQII</sequence>
<reference evidence="1" key="1">
    <citation type="journal article" name="BMC Genomics">
        <title>Long-read sequencing and de novo genome assembly of marine medaka (Oryzias melastigma).</title>
        <authorList>
            <person name="Liang P."/>
            <person name="Saqib H.S.A."/>
            <person name="Ni X."/>
            <person name="Shen Y."/>
        </authorList>
    </citation>
    <scope>NUCLEOTIDE SEQUENCE</scope>
    <source>
        <strain evidence="1">Bigg-433</strain>
    </source>
</reference>
<evidence type="ECO:0008006" key="3">
    <source>
        <dbReference type="Google" id="ProtNLM"/>
    </source>
</evidence>
<accession>A0A834FL76</accession>
<organism evidence="1 2">
    <name type="scientific">Oryzias melastigma</name>
    <name type="common">Marine medaka</name>
    <dbReference type="NCBI Taxonomy" id="30732"/>
    <lineage>
        <taxon>Eukaryota</taxon>
        <taxon>Metazoa</taxon>
        <taxon>Chordata</taxon>
        <taxon>Craniata</taxon>
        <taxon>Vertebrata</taxon>
        <taxon>Euteleostomi</taxon>
        <taxon>Actinopterygii</taxon>
        <taxon>Neopterygii</taxon>
        <taxon>Teleostei</taxon>
        <taxon>Neoteleostei</taxon>
        <taxon>Acanthomorphata</taxon>
        <taxon>Ovalentaria</taxon>
        <taxon>Atherinomorphae</taxon>
        <taxon>Beloniformes</taxon>
        <taxon>Adrianichthyidae</taxon>
        <taxon>Oryziinae</taxon>
        <taxon>Oryzias</taxon>
    </lineage>
</organism>
<dbReference type="EMBL" id="WKFB01000096">
    <property type="protein sequence ID" value="KAF6736123.1"/>
    <property type="molecule type" value="Genomic_DNA"/>
</dbReference>
<protein>
    <recommendedName>
        <fullName evidence="3">PB1 domain-containing protein</fullName>
    </recommendedName>
</protein>
<evidence type="ECO:0000313" key="1">
    <source>
        <dbReference type="EMBL" id="KAF6736123.1"/>
    </source>
</evidence>
<feature type="non-terminal residue" evidence="1">
    <location>
        <position position="185"/>
    </location>
</feature>
<dbReference type="Proteomes" id="UP000646548">
    <property type="component" value="Unassembled WGS sequence"/>
</dbReference>
<gene>
    <name evidence="1" type="ORF">FQA47_023066</name>
</gene>